<evidence type="ECO:0000259" key="2">
    <source>
        <dbReference type="Pfam" id="PF03724"/>
    </source>
</evidence>
<dbReference type="Gene3D" id="2.40.128.270">
    <property type="match status" value="1"/>
</dbReference>
<proteinExistence type="predicted"/>
<dbReference type="InterPro" id="IPR005184">
    <property type="entry name" value="DUF306_Meta_HslJ"/>
</dbReference>
<feature type="domain" description="DUF306" evidence="2">
    <location>
        <begin position="31"/>
        <end position="127"/>
    </location>
</feature>
<keyword evidence="1" id="KW-0732">Signal</keyword>
<dbReference type="Proteomes" id="UP000257136">
    <property type="component" value="Unassembled WGS sequence"/>
</dbReference>
<evidence type="ECO:0000256" key="1">
    <source>
        <dbReference type="SAM" id="SignalP"/>
    </source>
</evidence>
<dbReference type="OrthoDB" id="880459at2"/>
<protein>
    <submittedName>
        <fullName evidence="3">META domain-containing protein</fullName>
    </submittedName>
</protein>
<dbReference type="PANTHER" id="PTHR35535">
    <property type="entry name" value="HEAT SHOCK PROTEIN HSLJ"/>
    <property type="match status" value="1"/>
</dbReference>
<accession>A0A3E0EUB7</accession>
<evidence type="ECO:0000313" key="3">
    <source>
        <dbReference type="EMBL" id="REH01719.1"/>
    </source>
</evidence>
<organism evidence="3 4">
    <name type="scientific">Flavobacterium aquicola</name>
    <dbReference type="NCBI Taxonomy" id="1682742"/>
    <lineage>
        <taxon>Bacteria</taxon>
        <taxon>Pseudomonadati</taxon>
        <taxon>Bacteroidota</taxon>
        <taxon>Flavobacteriia</taxon>
        <taxon>Flavobacteriales</taxon>
        <taxon>Flavobacteriaceae</taxon>
        <taxon>Flavobacterium</taxon>
    </lineage>
</organism>
<evidence type="ECO:0000313" key="4">
    <source>
        <dbReference type="Proteomes" id="UP000257136"/>
    </source>
</evidence>
<dbReference type="InterPro" id="IPR053147">
    <property type="entry name" value="Hsp_HslJ-like"/>
</dbReference>
<sequence length="143" mass="16131">MRKIKLLLLFVCISFISCSTQQKKLKTFSLDGTWELNYITGPKIAFGGLYPHKKPTIVFDVTNNKIAGNNSCNQYFGALLLDGAKINFKDAKMGMTMMACEGNGDSLYMETLQKIETYTITDDGRTLNFLLGDIIMMKFSRQK</sequence>
<feature type="chain" id="PRO_5017671940" evidence="1">
    <location>
        <begin position="23"/>
        <end position="143"/>
    </location>
</feature>
<reference evidence="3 4" key="1">
    <citation type="submission" date="2018-08" db="EMBL/GenBank/DDBJ databases">
        <title>Genomic Encyclopedia of Archaeal and Bacterial Type Strains, Phase II (KMG-II): from individual species to whole genera.</title>
        <authorList>
            <person name="Goeker M."/>
        </authorList>
    </citation>
    <scope>NUCLEOTIDE SEQUENCE [LARGE SCALE GENOMIC DNA]</scope>
    <source>
        <strain evidence="3 4">DSM 100880</strain>
    </source>
</reference>
<dbReference type="EMBL" id="QUNI01000001">
    <property type="protein sequence ID" value="REH01719.1"/>
    <property type="molecule type" value="Genomic_DNA"/>
</dbReference>
<dbReference type="PANTHER" id="PTHR35535:SF1">
    <property type="entry name" value="HEAT SHOCK PROTEIN HSLJ"/>
    <property type="match status" value="1"/>
</dbReference>
<feature type="signal peptide" evidence="1">
    <location>
        <begin position="1"/>
        <end position="22"/>
    </location>
</feature>
<dbReference type="Pfam" id="PF03724">
    <property type="entry name" value="META"/>
    <property type="match status" value="1"/>
</dbReference>
<keyword evidence="4" id="KW-1185">Reference proteome</keyword>
<dbReference type="AlphaFoldDB" id="A0A3E0EUB7"/>
<gene>
    <name evidence="3" type="ORF">C8P67_101200</name>
</gene>
<dbReference type="RefSeq" id="WP_115809447.1">
    <property type="nucleotide sequence ID" value="NZ_QUNI01000001.1"/>
</dbReference>
<comment type="caution">
    <text evidence="3">The sequence shown here is derived from an EMBL/GenBank/DDBJ whole genome shotgun (WGS) entry which is preliminary data.</text>
</comment>
<dbReference type="PROSITE" id="PS51257">
    <property type="entry name" value="PROKAR_LIPOPROTEIN"/>
    <property type="match status" value="1"/>
</dbReference>
<dbReference type="InterPro" id="IPR038670">
    <property type="entry name" value="HslJ-like_sf"/>
</dbReference>
<name>A0A3E0EUB7_9FLAO</name>